<evidence type="ECO:0000256" key="3">
    <source>
        <dbReference type="ARBA" id="ARBA00022741"/>
    </source>
</evidence>
<keyword evidence="7 8" id="KW-0472">Membrane</keyword>
<gene>
    <name evidence="10" type="ORF">SAMN04488696_1311</name>
</gene>
<comment type="subcellular location">
    <subcellularLocation>
        <location evidence="1">Membrane</location>
        <topology evidence="1">Multi-pass membrane protein</topology>
    </subcellularLocation>
</comment>
<protein>
    <submittedName>
        <fullName evidence="10">Ca2+-transporting ATPase</fullName>
    </submittedName>
</protein>
<evidence type="ECO:0000313" key="11">
    <source>
        <dbReference type="Proteomes" id="UP000198535"/>
    </source>
</evidence>
<dbReference type="PRINTS" id="PR00121">
    <property type="entry name" value="NAKATPASE"/>
</dbReference>
<dbReference type="Gene3D" id="3.40.50.1000">
    <property type="entry name" value="HAD superfamily/HAD-like"/>
    <property type="match status" value="1"/>
</dbReference>
<dbReference type="GO" id="GO:0016020">
    <property type="term" value="C:membrane"/>
    <property type="evidence" value="ECO:0007669"/>
    <property type="project" value="UniProtKB-SubCell"/>
</dbReference>
<sequence>MGSTPLGIKDTFKELDSSADGLTGQEALSRLERYGKNELEEKEKTTALKVFAGQFVNLIVWVLMAAAVISLMIDEVIDFWVIMFTIAVVIVLGFVQEYRAEKAMEALKSIVQPETTVMRDKKLRKIATGDVVPGDVLVLETGDKIPADALLFETVALKIDESALTGESVPVRKVEEESIFAGTQLVHGKCRAVVTETGMSTKIGQIASLIQTKEEDTPLQVKITKLSLTLAFLAILASAITFAIGISIGAPFADMLLISLALAVAAVPEGLPLTLTITLAYGMKKMAGHNAIIRKMLAVETLGSTTVICTDKTGTLTKNEMTVEKIFTGGNVLEFTGAGYVPKGDLLKRGDHVDLKDEPTTIKLLKGIALCNNSAIEKKQDKWEVVGDPTEIALTVAAAKADLWKDELGKDYEMVEEIVFTSERKLMSTIHSTSEGMVSFTKGAPEFVLPQCSMIEKNGELHPITEQDREKILEKNLDFASSAYRVLAVASKEGPKDKMDGDFETDMTFLGLVAMIDPPREEVKGAIEMCRKAGIQVIMITGDNQETAKAIGRSIGLFEGKSGCGVYEDEKLRRIAEDCAVTGDELEELNDEEFDIIVENINVYARTMPEQKLRIVDALQKKGHIVAMTGDGVNDAPALKKADIGIAMGIKGTDVAKESSVMILQDDNFATIVEAVRGGRTIYNNIEKFITYLISRNFTLIILIMAGISLLGFDLIPLLALQILFINMFNEIMPAISLGLDPATEGIMKRPPRDPNDNFLKKRNLFLVITLAFIMGIASFLVFAWSDPAGDTIMARTLTFATVVSMILFIPLAFRSLERSVISIGIFSNKLMIAGVTATFFATMSVMYIPKLNEAFGLLPLSPIEWIMPIGVAFGTFLFAEGLKYATRSVRQADDGK</sequence>
<keyword evidence="5" id="KW-1278">Translocase</keyword>
<dbReference type="InterPro" id="IPR023298">
    <property type="entry name" value="ATPase_P-typ_TM_dom_sf"/>
</dbReference>
<evidence type="ECO:0000256" key="7">
    <source>
        <dbReference type="ARBA" id="ARBA00023136"/>
    </source>
</evidence>
<feature type="transmembrane region" description="Helical" evidence="8">
    <location>
        <begin position="689"/>
        <end position="713"/>
    </location>
</feature>
<feature type="transmembrane region" description="Helical" evidence="8">
    <location>
        <begin position="797"/>
        <end position="814"/>
    </location>
</feature>
<dbReference type="InterPro" id="IPR044492">
    <property type="entry name" value="P_typ_ATPase_HD_dom"/>
</dbReference>
<dbReference type="InterPro" id="IPR008250">
    <property type="entry name" value="ATPase_P-typ_transduc_dom_A_sf"/>
</dbReference>
<feature type="domain" description="Cation-transporting P-type ATPase N-terminal" evidence="9">
    <location>
        <begin position="6"/>
        <end position="75"/>
    </location>
</feature>
<dbReference type="SUPFAM" id="SSF81665">
    <property type="entry name" value="Calcium ATPase, transmembrane domain M"/>
    <property type="match status" value="1"/>
</dbReference>
<dbReference type="Pfam" id="PF00122">
    <property type="entry name" value="E1-E2_ATPase"/>
    <property type="match status" value="1"/>
</dbReference>
<dbReference type="InterPro" id="IPR006068">
    <property type="entry name" value="ATPase_P-typ_cation-transptr_C"/>
</dbReference>
<dbReference type="InterPro" id="IPR023214">
    <property type="entry name" value="HAD_sf"/>
</dbReference>
<dbReference type="GO" id="GO:0005524">
    <property type="term" value="F:ATP binding"/>
    <property type="evidence" value="ECO:0007669"/>
    <property type="project" value="UniProtKB-KW"/>
</dbReference>
<dbReference type="SFLD" id="SFLDF00027">
    <property type="entry name" value="p-type_atpase"/>
    <property type="match status" value="1"/>
</dbReference>
<feature type="transmembrane region" description="Helical" evidence="8">
    <location>
        <begin position="228"/>
        <end position="250"/>
    </location>
</feature>
<evidence type="ECO:0000256" key="1">
    <source>
        <dbReference type="ARBA" id="ARBA00004141"/>
    </source>
</evidence>
<keyword evidence="4" id="KW-0067">ATP-binding</keyword>
<feature type="transmembrane region" description="Helical" evidence="8">
    <location>
        <begin position="50"/>
        <end position="73"/>
    </location>
</feature>
<dbReference type="PRINTS" id="PR00119">
    <property type="entry name" value="CATATPASE"/>
</dbReference>
<feature type="transmembrane region" description="Helical" evidence="8">
    <location>
        <begin position="866"/>
        <end position="883"/>
    </location>
</feature>
<dbReference type="InterPro" id="IPR059000">
    <property type="entry name" value="ATPase_P-type_domA"/>
</dbReference>
<evidence type="ECO:0000259" key="9">
    <source>
        <dbReference type="SMART" id="SM00831"/>
    </source>
</evidence>
<feature type="transmembrane region" description="Helical" evidence="8">
    <location>
        <begin position="826"/>
        <end position="846"/>
    </location>
</feature>
<dbReference type="Gene3D" id="1.20.1110.10">
    <property type="entry name" value="Calcium-transporting ATPase, transmembrane domain"/>
    <property type="match status" value="1"/>
</dbReference>
<dbReference type="InterPro" id="IPR023299">
    <property type="entry name" value="ATPase_P-typ_cyto_dom_N"/>
</dbReference>
<feature type="transmembrane region" description="Helical" evidence="8">
    <location>
        <begin position="79"/>
        <end position="95"/>
    </location>
</feature>
<dbReference type="Gene3D" id="3.40.1110.10">
    <property type="entry name" value="Calcium-transporting ATPase, cytoplasmic domain N"/>
    <property type="match status" value="1"/>
</dbReference>
<keyword evidence="3" id="KW-0547">Nucleotide-binding</keyword>
<feature type="transmembrane region" description="Helical" evidence="8">
    <location>
        <begin position="256"/>
        <end position="281"/>
    </location>
</feature>
<dbReference type="SMART" id="SM00831">
    <property type="entry name" value="Cation_ATPase_N"/>
    <property type="match status" value="1"/>
</dbReference>
<dbReference type="PANTHER" id="PTHR42861">
    <property type="entry name" value="CALCIUM-TRANSPORTING ATPASE"/>
    <property type="match status" value="1"/>
</dbReference>
<dbReference type="SUPFAM" id="SSF81653">
    <property type="entry name" value="Calcium ATPase, transduction domain A"/>
    <property type="match status" value="1"/>
</dbReference>
<dbReference type="Gene3D" id="2.70.150.10">
    <property type="entry name" value="Calcium-transporting ATPase, cytoplasmic transduction domain A"/>
    <property type="match status" value="1"/>
</dbReference>
<feature type="transmembrane region" description="Helical" evidence="8">
    <location>
        <begin position="764"/>
        <end position="785"/>
    </location>
</feature>
<evidence type="ECO:0000313" key="10">
    <source>
        <dbReference type="EMBL" id="SFM46096.1"/>
    </source>
</evidence>
<feature type="transmembrane region" description="Helical" evidence="8">
    <location>
        <begin position="719"/>
        <end position="743"/>
    </location>
</feature>
<dbReference type="SUPFAM" id="SSF81660">
    <property type="entry name" value="Metal cation-transporting ATPase, ATP-binding domain N"/>
    <property type="match status" value="1"/>
</dbReference>
<dbReference type="GO" id="GO:0016887">
    <property type="term" value="F:ATP hydrolysis activity"/>
    <property type="evidence" value="ECO:0007669"/>
    <property type="project" value="InterPro"/>
</dbReference>
<dbReference type="SUPFAM" id="SSF56784">
    <property type="entry name" value="HAD-like"/>
    <property type="match status" value="1"/>
</dbReference>
<keyword evidence="6 8" id="KW-1133">Transmembrane helix</keyword>
<evidence type="ECO:0000256" key="4">
    <source>
        <dbReference type="ARBA" id="ARBA00022840"/>
    </source>
</evidence>
<evidence type="ECO:0000256" key="8">
    <source>
        <dbReference type="SAM" id="Phobius"/>
    </source>
</evidence>
<dbReference type="InterPro" id="IPR036412">
    <property type="entry name" value="HAD-like_sf"/>
</dbReference>
<dbReference type="InterPro" id="IPR001757">
    <property type="entry name" value="P_typ_ATPase"/>
</dbReference>
<dbReference type="PROSITE" id="PS00154">
    <property type="entry name" value="ATPASE_E1_E2"/>
    <property type="match status" value="1"/>
</dbReference>
<dbReference type="InterPro" id="IPR018303">
    <property type="entry name" value="ATPase_P-typ_P_site"/>
</dbReference>
<accession>A0A1I4R2B8</accession>
<dbReference type="RefSeq" id="WP_245747940.1">
    <property type="nucleotide sequence ID" value="NZ_FOUJ01000002.1"/>
</dbReference>
<dbReference type="InterPro" id="IPR004014">
    <property type="entry name" value="ATPase_P-typ_cation-transptr_N"/>
</dbReference>
<name>A0A1I4R2B8_9EURY</name>
<dbReference type="SFLD" id="SFLDS00003">
    <property type="entry name" value="Haloacid_Dehalogenase"/>
    <property type="match status" value="1"/>
</dbReference>
<dbReference type="Pfam" id="PF00690">
    <property type="entry name" value="Cation_ATPase_N"/>
    <property type="match status" value="1"/>
</dbReference>
<organism evidence="10 11">
    <name type="scientific">Methanolobus profundi</name>
    <dbReference type="NCBI Taxonomy" id="487685"/>
    <lineage>
        <taxon>Archaea</taxon>
        <taxon>Methanobacteriati</taxon>
        <taxon>Methanobacteriota</taxon>
        <taxon>Stenosarchaea group</taxon>
        <taxon>Methanomicrobia</taxon>
        <taxon>Methanosarcinales</taxon>
        <taxon>Methanosarcinaceae</taxon>
        <taxon>Methanolobus</taxon>
    </lineage>
</organism>
<dbReference type="STRING" id="487685.SAMN04488696_1311"/>
<dbReference type="AlphaFoldDB" id="A0A1I4R2B8"/>
<keyword evidence="11" id="KW-1185">Reference proteome</keyword>
<proteinExistence type="predicted"/>
<dbReference type="Pfam" id="PF00689">
    <property type="entry name" value="Cation_ATPase_C"/>
    <property type="match status" value="1"/>
</dbReference>
<reference evidence="11" key="1">
    <citation type="submission" date="2016-10" db="EMBL/GenBank/DDBJ databases">
        <authorList>
            <person name="Varghese N."/>
            <person name="Submissions S."/>
        </authorList>
    </citation>
    <scope>NUCLEOTIDE SEQUENCE [LARGE SCALE GENOMIC DNA]</scope>
    <source>
        <strain evidence="11">Mob M</strain>
    </source>
</reference>
<dbReference type="Pfam" id="PF13246">
    <property type="entry name" value="Cation_ATPase"/>
    <property type="match status" value="1"/>
</dbReference>
<dbReference type="FunFam" id="3.40.50.1000:FF:000083">
    <property type="entry name" value="Sodium/potassium-transporting ATPase subunit alpha"/>
    <property type="match status" value="1"/>
</dbReference>
<keyword evidence="2 8" id="KW-0812">Transmembrane</keyword>
<dbReference type="SFLD" id="SFLDG00002">
    <property type="entry name" value="C1.7:_P-type_atpase_like"/>
    <property type="match status" value="1"/>
</dbReference>
<evidence type="ECO:0000256" key="2">
    <source>
        <dbReference type="ARBA" id="ARBA00022692"/>
    </source>
</evidence>
<evidence type="ECO:0000256" key="5">
    <source>
        <dbReference type="ARBA" id="ARBA00022967"/>
    </source>
</evidence>
<dbReference type="Proteomes" id="UP000198535">
    <property type="component" value="Unassembled WGS sequence"/>
</dbReference>
<dbReference type="EMBL" id="FOUJ01000002">
    <property type="protein sequence ID" value="SFM46096.1"/>
    <property type="molecule type" value="Genomic_DNA"/>
</dbReference>
<evidence type="ECO:0000256" key="6">
    <source>
        <dbReference type="ARBA" id="ARBA00022989"/>
    </source>
</evidence>
<dbReference type="NCBIfam" id="TIGR01494">
    <property type="entry name" value="ATPase_P-type"/>
    <property type="match status" value="3"/>
</dbReference>